<dbReference type="PANTHER" id="PTHR48080:SF2">
    <property type="entry name" value="D-GALACTONATE DEHYDRATASE"/>
    <property type="match status" value="1"/>
</dbReference>
<dbReference type="Gene3D" id="3.30.390.10">
    <property type="entry name" value="Enolase-like, N-terminal domain"/>
    <property type="match status" value="1"/>
</dbReference>
<evidence type="ECO:0000259" key="2">
    <source>
        <dbReference type="SMART" id="SM00922"/>
    </source>
</evidence>
<evidence type="ECO:0000313" key="3">
    <source>
        <dbReference type="EMBL" id="ASY22372.1"/>
    </source>
</evidence>
<dbReference type="InterPro" id="IPR029065">
    <property type="entry name" value="Enolase_C-like"/>
</dbReference>
<dbReference type="Pfam" id="PF13378">
    <property type="entry name" value="MR_MLE_C"/>
    <property type="match status" value="1"/>
</dbReference>
<protein>
    <submittedName>
        <fullName evidence="3">Mandelate racemase</fullName>
    </submittedName>
</protein>
<dbReference type="SUPFAM" id="SSF54826">
    <property type="entry name" value="Enolase N-terminal domain-like"/>
    <property type="match status" value="1"/>
</dbReference>
<feature type="domain" description="Mandelate racemase/muconate lactonizing enzyme C-terminal" evidence="2">
    <location>
        <begin position="142"/>
        <end position="248"/>
    </location>
</feature>
<evidence type="ECO:0000256" key="1">
    <source>
        <dbReference type="ARBA" id="ARBA00023239"/>
    </source>
</evidence>
<dbReference type="Pfam" id="PF02746">
    <property type="entry name" value="MR_MLE_N"/>
    <property type="match status" value="1"/>
</dbReference>
<dbReference type="AlphaFoldDB" id="A0AAC9YV45"/>
<dbReference type="SMART" id="SM00922">
    <property type="entry name" value="MR_MLE"/>
    <property type="match status" value="1"/>
</dbReference>
<organism evidence="3 4">
    <name type="scientific">Candidatus Planktophila versatilis</name>
    <dbReference type="NCBI Taxonomy" id="1884905"/>
    <lineage>
        <taxon>Bacteria</taxon>
        <taxon>Bacillati</taxon>
        <taxon>Actinomycetota</taxon>
        <taxon>Actinomycetes</taxon>
        <taxon>Candidatus Nanopelagicales</taxon>
        <taxon>Candidatus Nanopelagicaceae</taxon>
        <taxon>Candidatus Planktophila</taxon>
    </lineage>
</organism>
<name>A0AAC9YV45_9ACTN</name>
<dbReference type="SUPFAM" id="SSF51604">
    <property type="entry name" value="Enolase C-terminal domain-like"/>
    <property type="match status" value="1"/>
</dbReference>
<accession>A0AAC9YV45</accession>
<dbReference type="Proteomes" id="UP000217194">
    <property type="component" value="Chromosome"/>
</dbReference>
<sequence>MNKIVRVEAFPMQYPEPNNDNKIRYVTLTRIETSDGIVGWGECISQWPEAALAVKTIIDAGFAKLLMGEDGTQVGRLWQKMRNHAYWHGHGGIVSFAISALDIALWDIAGKAAGLPVSAMLGGTLMERVPSCASVILNTLDLGALQEEFTSYRERGFSAVKGGWGQVPEAGFGTNRVRDMKVARTVREAIGPDMGMAIDVSALAKWSASHAATMAEDLLEVNLTWFEDALHHDDHDGYRQMKSRVPTALATGERCWTLHDYQRLVRSKAIDIILVDPGRVEGISGMKAIVDDALTQRVRFVPHSWSSAINTAASLHVYAASTNGEVFELKPAPSPMQHELVENPIEQKDGWIAVPNTPGLGITIDEKAVKKYLYQG</sequence>
<dbReference type="EMBL" id="CP016778">
    <property type="protein sequence ID" value="ASY22372.1"/>
    <property type="molecule type" value="Genomic_DNA"/>
</dbReference>
<dbReference type="GO" id="GO:0016829">
    <property type="term" value="F:lyase activity"/>
    <property type="evidence" value="ECO:0007669"/>
    <property type="project" value="UniProtKB-KW"/>
</dbReference>
<dbReference type="SFLD" id="SFLDG00179">
    <property type="entry name" value="mandelate_racemase"/>
    <property type="match status" value="1"/>
</dbReference>
<evidence type="ECO:0000313" key="4">
    <source>
        <dbReference type="Proteomes" id="UP000217194"/>
    </source>
</evidence>
<reference evidence="3 4" key="1">
    <citation type="submission" date="2016-07" db="EMBL/GenBank/DDBJ databases">
        <title>High microdiversification within the ubiquitous acI lineage of Actinobacteria.</title>
        <authorList>
            <person name="Neuenschwander S.M."/>
            <person name="Salcher M."/>
            <person name="Ghai R."/>
            <person name="Pernthaler J."/>
        </authorList>
    </citation>
    <scope>NUCLEOTIDE SEQUENCE [LARGE SCALE GENOMIC DNA]</scope>
    <source>
        <strain evidence="3">MMS-IIB-76</strain>
    </source>
</reference>
<dbReference type="InterPro" id="IPR036849">
    <property type="entry name" value="Enolase-like_C_sf"/>
</dbReference>
<dbReference type="SFLD" id="SFLDS00001">
    <property type="entry name" value="Enolase"/>
    <property type="match status" value="1"/>
</dbReference>
<dbReference type="RefSeq" id="WP_095696872.1">
    <property type="nucleotide sequence ID" value="NZ_CP016778.1"/>
</dbReference>
<keyword evidence="1" id="KW-0456">Lyase</keyword>
<dbReference type="CDD" id="cd03316">
    <property type="entry name" value="MR_like"/>
    <property type="match status" value="1"/>
</dbReference>
<dbReference type="InterPro" id="IPR013342">
    <property type="entry name" value="Mandelate_racemase_C"/>
</dbReference>
<dbReference type="InterPro" id="IPR029017">
    <property type="entry name" value="Enolase-like_N"/>
</dbReference>
<gene>
    <name evidence="3" type="ORF">A1sIIB76_02025</name>
</gene>
<proteinExistence type="predicted"/>
<dbReference type="Gene3D" id="3.20.20.120">
    <property type="entry name" value="Enolase-like C-terminal domain"/>
    <property type="match status" value="1"/>
</dbReference>
<dbReference type="InterPro" id="IPR034593">
    <property type="entry name" value="DgoD-like"/>
</dbReference>
<dbReference type="InterPro" id="IPR013341">
    <property type="entry name" value="Mandelate_racemase_N_dom"/>
</dbReference>
<dbReference type="PANTHER" id="PTHR48080">
    <property type="entry name" value="D-GALACTONATE DEHYDRATASE-RELATED"/>
    <property type="match status" value="1"/>
</dbReference>